<name>A0A5D3D4S6_CUCMM</name>
<dbReference type="GO" id="GO:0003964">
    <property type="term" value="F:RNA-directed DNA polymerase activity"/>
    <property type="evidence" value="ECO:0007669"/>
    <property type="project" value="UniProtKB-KW"/>
</dbReference>
<evidence type="ECO:0000313" key="4">
    <source>
        <dbReference type="Proteomes" id="UP000321947"/>
    </source>
</evidence>
<evidence type="ECO:0000313" key="1">
    <source>
        <dbReference type="EMBL" id="KAA0060464.1"/>
    </source>
</evidence>
<evidence type="ECO:0000313" key="3">
    <source>
        <dbReference type="Proteomes" id="UP000321393"/>
    </source>
</evidence>
<dbReference type="AlphaFoldDB" id="A0A5D3D4S6"/>
<gene>
    <name evidence="2" type="ORF">E5676_scaffold119G00510</name>
    <name evidence="1" type="ORF">E6C27_scaffold22G002930</name>
</gene>
<comment type="caution">
    <text evidence="2">The sequence shown here is derived from an EMBL/GenBank/DDBJ whole genome shotgun (WGS) entry which is preliminary data.</text>
</comment>
<dbReference type="Proteomes" id="UP000321393">
    <property type="component" value="Unassembled WGS sequence"/>
</dbReference>
<dbReference type="EMBL" id="SSTE01005668">
    <property type="protein sequence ID" value="KAA0060464.1"/>
    <property type="molecule type" value="Genomic_DNA"/>
</dbReference>
<dbReference type="EMBL" id="SSTD01007659">
    <property type="protein sequence ID" value="TYK18549.1"/>
    <property type="molecule type" value="Genomic_DNA"/>
</dbReference>
<reference evidence="3 4" key="1">
    <citation type="submission" date="2019-08" db="EMBL/GenBank/DDBJ databases">
        <title>Draft genome sequences of two oriental melons (Cucumis melo L. var makuwa).</title>
        <authorList>
            <person name="Kwon S.-Y."/>
        </authorList>
    </citation>
    <scope>NUCLEOTIDE SEQUENCE [LARGE SCALE GENOMIC DNA]</scope>
    <source>
        <strain evidence="4">cv. Chang Bougi</strain>
        <strain evidence="3">cv. SW 3</strain>
        <tissue evidence="2">Leaf</tissue>
    </source>
</reference>
<keyword evidence="2" id="KW-0808">Transferase</keyword>
<dbReference type="Proteomes" id="UP000321947">
    <property type="component" value="Unassembled WGS sequence"/>
</dbReference>
<proteinExistence type="predicted"/>
<organism evidence="2 4">
    <name type="scientific">Cucumis melo var. makuwa</name>
    <name type="common">Oriental melon</name>
    <dbReference type="NCBI Taxonomy" id="1194695"/>
    <lineage>
        <taxon>Eukaryota</taxon>
        <taxon>Viridiplantae</taxon>
        <taxon>Streptophyta</taxon>
        <taxon>Embryophyta</taxon>
        <taxon>Tracheophyta</taxon>
        <taxon>Spermatophyta</taxon>
        <taxon>Magnoliopsida</taxon>
        <taxon>eudicotyledons</taxon>
        <taxon>Gunneridae</taxon>
        <taxon>Pentapetalae</taxon>
        <taxon>rosids</taxon>
        <taxon>fabids</taxon>
        <taxon>Cucurbitales</taxon>
        <taxon>Cucurbitaceae</taxon>
        <taxon>Benincaseae</taxon>
        <taxon>Cucumis</taxon>
    </lineage>
</organism>
<keyword evidence="2" id="KW-0548">Nucleotidyltransferase</keyword>
<sequence>MWRSKNKASEFVRQICVADKEQVAGAKMKLEVNRVYDFLVGLNSKFDLVRGRILGQKPIPLLMEPSMRCPLIPTLKSKMGSLFQCYRPVLTIVHLINRMSSRNLHLQTSFECPKKSYPTTQLIADVPLRVVGCTAFVLSHDGSHFEVGDVNKQSLKLGDPNLNPNGM</sequence>
<accession>A0A5D3D4S6</accession>
<evidence type="ECO:0000313" key="2">
    <source>
        <dbReference type="EMBL" id="TYK18549.1"/>
    </source>
</evidence>
<keyword evidence="2" id="KW-0695">RNA-directed DNA polymerase</keyword>
<protein>
    <submittedName>
        <fullName evidence="2">Reverse transcriptase</fullName>
    </submittedName>
</protein>